<dbReference type="RefSeq" id="WP_202236576.1">
    <property type="nucleotide sequence ID" value="NZ_AP018365.1"/>
</dbReference>
<evidence type="ECO:0000313" key="4">
    <source>
        <dbReference type="Proteomes" id="UP000595703"/>
    </source>
</evidence>
<dbReference type="KEGG" id="arev:RVR_7731"/>
<reference evidence="3 4" key="3">
    <citation type="journal article" date="2011" name="Nat. Chem. Biol.">
        <title>Reveromycin A biosynthesis uses RevG and RevJ for stereospecific spiroacetal formation.</title>
        <authorList>
            <person name="Takahashi S."/>
            <person name="Toyoda A."/>
            <person name="Sekiyama Y."/>
            <person name="Takagi H."/>
            <person name="Nogawa T."/>
            <person name="Uramoto M."/>
            <person name="Suzuki R."/>
            <person name="Koshino H."/>
            <person name="Kumano T."/>
            <person name="Panthee S."/>
            <person name="Dairi T."/>
            <person name="Ishikawa J."/>
            <person name="Ikeda H."/>
            <person name="Sakaki Y."/>
            <person name="Osada H."/>
        </authorList>
    </citation>
    <scope>NUCLEOTIDE SEQUENCE [LARGE SCALE GENOMIC DNA]</scope>
    <source>
        <strain evidence="3 4">SN-593</strain>
    </source>
</reference>
<proteinExistence type="predicted"/>
<evidence type="ECO:0000256" key="1">
    <source>
        <dbReference type="SAM" id="MobiDB-lite"/>
    </source>
</evidence>
<name>A0A7U3VRE5_9ACTN</name>
<dbReference type="EMBL" id="AP018365">
    <property type="protein sequence ID" value="BBB00596.1"/>
    <property type="molecule type" value="Genomic_DNA"/>
</dbReference>
<sequence>MSTPSPDDTDPGLDYRDDPAMDDVEPCGESMCHCHHLPEHGPCGCDCPRSYGNPDDEDGESW</sequence>
<organism evidence="3 4">
    <name type="scientific">Actinacidiphila reveromycinica</name>
    <dbReference type="NCBI Taxonomy" id="659352"/>
    <lineage>
        <taxon>Bacteria</taxon>
        <taxon>Bacillati</taxon>
        <taxon>Actinomycetota</taxon>
        <taxon>Actinomycetes</taxon>
        <taxon>Kitasatosporales</taxon>
        <taxon>Streptomycetaceae</taxon>
        <taxon>Actinacidiphila</taxon>
    </lineage>
</organism>
<evidence type="ECO:0000313" key="2">
    <source>
        <dbReference type="EMBL" id="BBB00596.1"/>
    </source>
</evidence>
<keyword evidence="4" id="KW-1185">Reference proteome</keyword>
<reference evidence="3 4" key="1">
    <citation type="journal article" date="2010" name="J. Bacteriol.">
        <title>Biochemical characterization of a novel indole prenyltransferase from Streptomyces sp. SN-593.</title>
        <authorList>
            <person name="Takahashi S."/>
            <person name="Takagi H."/>
            <person name="Toyoda A."/>
            <person name="Uramoto M."/>
            <person name="Nogawa T."/>
            <person name="Ueki M."/>
            <person name="Sakaki Y."/>
            <person name="Osada H."/>
        </authorList>
    </citation>
    <scope>NUCLEOTIDE SEQUENCE [LARGE SCALE GENOMIC DNA]</scope>
    <source>
        <strain evidence="3 4">SN-593</strain>
    </source>
</reference>
<accession>A0A7U3VRE5</accession>
<reference evidence="3 4" key="2">
    <citation type="journal article" date="2011" name="J. Antibiot.">
        <title>Furaquinocins I and J: novel polyketide isoprenoid hybrid compounds from Streptomyces reveromyceticus SN-593.</title>
        <authorList>
            <person name="Panthee S."/>
            <person name="Takahashi S."/>
            <person name="Takagi H."/>
            <person name="Nogawa T."/>
            <person name="Oowada E."/>
            <person name="Uramoto M."/>
            <person name="Osada H."/>
        </authorList>
    </citation>
    <scope>NUCLEOTIDE SEQUENCE [LARGE SCALE GENOMIC DNA]</scope>
    <source>
        <strain evidence="3 4">SN-593</strain>
    </source>
</reference>
<feature type="region of interest" description="Disordered" evidence="1">
    <location>
        <begin position="1"/>
        <end position="22"/>
    </location>
</feature>
<evidence type="ECO:0000313" key="3">
    <source>
        <dbReference type="EMBL" id="BBB00649.1"/>
    </source>
</evidence>
<dbReference type="EMBL" id="AP018365">
    <property type="protein sequence ID" value="BBB00649.1"/>
    <property type="molecule type" value="Genomic_DNA"/>
</dbReference>
<gene>
    <name evidence="3" type="ORF">RVR_10595</name>
    <name evidence="2" type="ORF">RVR_7731</name>
</gene>
<reference evidence="3 4" key="4">
    <citation type="journal article" date="2020" name="Sci. Rep.">
        <title>beta-carboline chemical signals induce reveromycin production through a LuxR family regulator in Streptomyces sp. SN-593.</title>
        <authorList>
            <person name="Panthee S."/>
            <person name="Kito N."/>
            <person name="Hayashi T."/>
            <person name="Shimizu T."/>
            <person name="Ishikawa J."/>
            <person name="Hamamoto H."/>
            <person name="Osada H."/>
            <person name="Takahashi S."/>
        </authorList>
    </citation>
    <scope>NUCLEOTIDE SEQUENCE [LARGE SCALE GENOMIC DNA]</scope>
    <source>
        <strain evidence="3 4">SN-593</strain>
    </source>
</reference>
<dbReference type="AlphaFoldDB" id="A0A7U3VRE5"/>
<protein>
    <submittedName>
        <fullName evidence="3">Uncharacterized protein</fullName>
    </submittedName>
</protein>
<dbReference type="Proteomes" id="UP000595703">
    <property type="component" value="Chromosome"/>
</dbReference>
<dbReference type="KEGG" id="arev:RVR_10595"/>